<feature type="compositionally biased region" description="Basic residues" evidence="1">
    <location>
        <begin position="655"/>
        <end position="666"/>
    </location>
</feature>
<feature type="region of interest" description="Disordered" evidence="1">
    <location>
        <begin position="330"/>
        <end position="353"/>
    </location>
</feature>
<reference evidence="2" key="1">
    <citation type="submission" date="2019-08" db="EMBL/GenBank/DDBJ databases">
        <authorList>
            <person name="Kucharzyk K."/>
            <person name="Murdoch R.W."/>
            <person name="Higgins S."/>
            <person name="Loffler F."/>
        </authorList>
    </citation>
    <scope>NUCLEOTIDE SEQUENCE</scope>
</reference>
<dbReference type="AlphaFoldDB" id="A0A644UXT7"/>
<dbReference type="EMBL" id="VSSQ01000182">
    <property type="protein sequence ID" value="MPL83906.1"/>
    <property type="molecule type" value="Genomic_DNA"/>
</dbReference>
<proteinExistence type="predicted"/>
<protein>
    <submittedName>
        <fullName evidence="2">Uncharacterized protein</fullName>
    </submittedName>
</protein>
<evidence type="ECO:0000313" key="2">
    <source>
        <dbReference type="EMBL" id="MPL83906.1"/>
    </source>
</evidence>
<feature type="region of interest" description="Disordered" evidence="1">
    <location>
        <begin position="644"/>
        <end position="675"/>
    </location>
</feature>
<feature type="compositionally biased region" description="Basic and acidic residues" evidence="1">
    <location>
        <begin position="644"/>
        <end position="654"/>
    </location>
</feature>
<sequence>MPSAGDQFRPLLRHPVPLVDIEGRQRQDRRLVGGHGGEFGVGQIGQVARHGRRGADIARQFRLHRRLRHVVDEDLRLIEHLRRLRHHPRARVEHRALLREGRAHRLALAGGEARHVVVILAHRDLAGFQRLLELALVAIPQPHVRLQLGELRHHLKHAVVGLQDVGAAEEGGRGDLEQERVRGERHQPELVLLLGRPQRLPRGRSLGEGRGVGDQADIPAHRAGAIKRAVLIMVHEMLGQHAEVIHLALVELCPQPRALALDARHLRHHRDIGRRLVRARRLTQLHQPGLARGFANRLDLDPGFLGEIGVDELVEAVLEIAAVGAHLQRRARGPQHRGGCKHRGAGRGGGKECTSVDHGLLPGGPACVSAAPRHAGQRAEHLEEEVRGDHRGVAGRIVGRRDLDQVAADKVQPGGAADDLEPLHRGQAADLDGAGAGREGRVEAVDVIAEIDRRIADLGADLGHQRRQRGVPALLGLDAGPALLAAPVEFLAAIAGAAQADLEHLVVDQAALFPRAAERAAMRDGLAEHVLVGVGMRVDMDQRDGAVAFLDRAQDRPGQGVVAAQGQRDHAVAQHLAVMAGDDLDRFLQVEGVDRHVADIGHLQRLEGRGAGRHVVGADHPAFVADLARAEAGARAVRGADIHRDAEEAGVEPRRRGRRRQAHHRGRSPEAGHGVAAKRLVQRFRHSRLHLRRRMRQGMLRKNTCVSKFSWTKPDVCPRRCRILRHPGPRRRAVWGKVLPARSTAPWRAARSRSRRG</sequence>
<evidence type="ECO:0000256" key="1">
    <source>
        <dbReference type="SAM" id="MobiDB-lite"/>
    </source>
</evidence>
<accession>A0A644UXT7</accession>
<gene>
    <name evidence="2" type="ORF">SDC9_29865</name>
</gene>
<name>A0A644UXT7_9ZZZZ</name>
<organism evidence="2">
    <name type="scientific">bioreactor metagenome</name>
    <dbReference type="NCBI Taxonomy" id="1076179"/>
    <lineage>
        <taxon>unclassified sequences</taxon>
        <taxon>metagenomes</taxon>
        <taxon>ecological metagenomes</taxon>
    </lineage>
</organism>
<feature type="compositionally biased region" description="Basic residues" evidence="1">
    <location>
        <begin position="330"/>
        <end position="345"/>
    </location>
</feature>
<comment type="caution">
    <text evidence="2">The sequence shown here is derived from an EMBL/GenBank/DDBJ whole genome shotgun (WGS) entry which is preliminary data.</text>
</comment>